<accession>A0AAP0F8G6</accession>
<organism evidence="1 2">
    <name type="scientific">Stephania yunnanensis</name>
    <dbReference type="NCBI Taxonomy" id="152371"/>
    <lineage>
        <taxon>Eukaryota</taxon>
        <taxon>Viridiplantae</taxon>
        <taxon>Streptophyta</taxon>
        <taxon>Embryophyta</taxon>
        <taxon>Tracheophyta</taxon>
        <taxon>Spermatophyta</taxon>
        <taxon>Magnoliopsida</taxon>
        <taxon>Ranunculales</taxon>
        <taxon>Menispermaceae</taxon>
        <taxon>Menispermoideae</taxon>
        <taxon>Cissampelideae</taxon>
        <taxon>Stephania</taxon>
    </lineage>
</organism>
<dbReference type="Proteomes" id="UP001420932">
    <property type="component" value="Unassembled WGS sequence"/>
</dbReference>
<evidence type="ECO:0000313" key="1">
    <source>
        <dbReference type="EMBL" id="KAK9106834.1"/>
    </source>
</evidence>
<name>A0AAP0F8G6_9MAGN</name>
<gene>
    <name evidence="1" type="ORF">Syun_022845</name>
</gene>
<evidence type="ECO:0000313" key="2">
    <source>
        <dbReference type="Proteomes" id="UP001420932"/>
    </source>
</evidence>
<proteinExistence type="predicted"/>
<keyword evidence="2" id="KW-1185">Reference proteome</keyword>
<dbReference type="EMBL" id="JBBNAF010000010">
    <property type="protein sequence ID" value="KAK9106834.1"/>
    <property type="molecule type" value="Genomic_DNA"/>
</dbReference>
<protein>
    <submittedName>
        <fullName evidence="1">Uncharacterized protein</fullName>
    </submittedName>
</protein>
<comment type="caution">
    <text evidence="1">The sequence shown here is derived from an EMBL/GenBank/DDBJ whole genome shotgun (WGS) entry which is preliminary data.</text>
</comment>
<dbReference type="AlphaFoldDB" id="A0AAP0F8G6"/>
<sequence length="160" mass="17984">MGSKVYYSIEASTADVEIKLDGSGSWSLGNDFELIHAPGHTEVFSVSLLSFAHQAHPSSRFRLLHLPLEMSTTNGASIALSNEACTPSVRLRSSFRTSNTKEFIASWSSNIKVLACRRYVNSPSLPPLVRFNKYACEGGWFHQHKRLVFLALFMRLFRPF</sequence>
<reference evidence="1 2" key="1">
    <citation type="submission" date="2024-01" db="EMBL/GenBank/DDBJ databases">
        <title>Genome assemblies of Stephania.</title>
        <authorList>
            <person name="Yang L."/>
        </authorList>
    </citation>
    <scope>NUCLEOTIDE SEQUENCE [LARGE SCALE GENOMIC DNA]</scope>
    <source>
        <strain evidence="1">YNDBR</strain>
        <tissue evidence="1">Leaf</tissue>
    </source>
</reference>